<sequence>AIFFSSGISLPQQGNLSSLVVGKSSSSGNSSLAVGMP</sequence>
<organism evidence="1">
    <name type="scientific">Tanacetum cinerariifolium</name>
    <name type="common">Dalmatian daisy</name>
    <name type="synonym">Chrysanthemum cinerariifolium</name>
    <dbReference type="NCBI Taxonomy" id="118510"/>
    <lineage>
        <taxon>Eukaryota</taxon>
        <taxon>Viridiplantae</taxon>
        <taxon>Streptophyta</taxon>
        <taxon>Embryophyta</taxon>
        <taxon>Tracheophyta</taxon>
        <taxon>Spermatophyta</taxon>
        <taxon>Magnoliopsida</taxon>
        <taxon>eudicotyledons</taxon>
        <taxon>Gunneridae</taxon>
        <taxon>Pentapetalae</taxon>
        <taxon>asterids</taxon>
        <taxon>campanulids</taxon>
        <taxon>Asterales</taxon>
        <taxon>Asteraceae</taxon>
        <taxon>Asteroideae</taxon>
        <taxon>Anthemideae</taxon>
        <taxon>Anthemidinae</taxon>
        <taxon>Tanacetum</taxon>
    </lineage>
</organism>
<accession>A0A699TFZ8</accession>
<comment type="caution">
    <text evidence="1">The sequence shown here is derived from an EMBL/GenBank/DDBJ whole genome shotgun (WGS) entry which is preliminary data.</text>
</comment>
<evidence type="ECO:0000313" key="1">
    <source>
        <dbReference type="EMBL" id="GFD07996.1"/>
    </source>
</evidence>
<dbReference type="AlphaFoldDB" id="A0A699TFZ8"/>
<reference evidence="1" key="1">
    <citation type="journal article" date="2019" name="Sci. Rep.">
        <title>Draft genome of Tanacetum cinerariifolium, the natural source of mosquito coil.</title>
        <authorList>
            <person name="Yamashiro T."/>
            <person name="Shiraishi A."/>
            <person name="Satake H."/>
            <person name="Nakayama K."/>
        </authorList>
    </citation>
    <scope>NUCLEOTIDE SEQUENCE</scope>
</reference>
<proteinExistence type="predicted"/>
<name>A0A699TFZ8_TANCI</name>
<protein>
    <submittedName>
        <fullName evidence="1">Uncharacterized protein</fullName>
    </submittedName>
</protein>
<feature type="non-terminal residue" evidence="1">
    <location>
        <position position="1"/>
    </location>
</feature>
<gene>
    <name evidence="1" type="ORF">Tci_879965</name>
</gene>
<dbReference type="EMBL" id="BKCJ011235249">
    <property type="protein sequence ID" value="GFD07996.1"/>
    <property type="molecule type" value="Genomic_DNA"/>
</dbReference>